<keyword evidence="1" id="KW-0862">Zinc</keyword>
<dbReference type="SUPFAM" id="SSF102588">
    <property type="entry name" value="LmbE-like"/>
    <property type="match status" value="1"/>
</dbReference>
<dbReference type="GO" id="GO:0016811">
    <property type="term" value="F:hydrolase activity, acting on carbon-nitrogen (but not peptide) bonds, in linear amides"/>
    <property type="evidence" value="ECO:0007669"/>
    <property type="project" value="TreeGrafter"/>
</dbReference>
<proteinExistence type="predicted"/>
<dbReference type="Gene3D" id="3.40.50.10320">
    <property type="entry name" value="LmbE-like"/>
    <property type="match status" value="1"/>
</dbReference>
<protein>
    <submittedName>
        <fullName evidence="2">PIG-L domain-containing protein</fullName>
    </submittedName>
</protein>
<reference evidence="2" key="1">
    <citation type="submission" date="2021-03" db="EMBL/GenBank/DDBJ databases">
        <title>Whole genome shotgun sequence of Actinoplanes consettensis NBRC 14913.</title>
        <authorList>
            <person name="Komaki H."/>
            <person name="Tamura T."/>
        </authorList>
    </citation>
    <scope>NUCLEOTIDE SEQUENCE</scope>
    <source>
        <strain evidence="2">NBRC 14913</strain>
    </source>
</reference>
<dbReference type="GO" id="GO:0016137">
    <property type="term" value="P:glycoside metabolic process"/>
    <property type="evidence" value="ECO:0007669"/>
    <property type="project" value="UniProtKB-ARBA"/>
</dbReference>
<dbReference type="Pfam" id="PF02585">
    <property type="entry name" value="PIG-L"/>
    <property type="match status" value="1"/>
</dbReference>
<name>A0A919SZN5_9ACTN</name>
<organism evidence="2 3">
    <name type="scientific">Winogradskya consettensis</name>
    <dbReference type="NCBI Taxonomy" id="113560"/>
    <lineage>
        <taxon>Bacteria</taxon>
        <taxon>Bacillati</taxon>
        <taxon>Actinomycetota</taxon>
        <taxon>Actinomycetes</taxon>
        <taxon>Micromonosporales</taxon>
        <taxon>Micromonosporaceae</taxon>
        <taxon>Winogradskya</taxon>
    </lineage>
</organism>
<dbReference type="EMBL" id="BOQP01000041">
    <property type="protein sequence ID" value="GIM80138.1"/>
    <property type="molecule type" value="Genomic_DNA"/>
</dbReference>
<dbReference type="PANTHER" id="PTHR12993:SF29">
    <property type="entry name" value="BLR3841 PROTEIN"/>
    <property type="match status" value="1"/>
</dbReference>
<dbReference type="Proteomes" id="UP000680865">
    <property type="component" value="Unassembled WGS sequence"/>
</dbReference>
<sequence>MTGFSQAVRAVGRPVHASTSSWWRRALRHRAVDATALVTGRRIMVLAPHPDDETLGCGAVIARARAAGDQVTVVIATDGRHSSRSQVLAPEPLARVRSGELRTACRALGVAEQNVVQLGREDGTLSDCLPEVAAELAALLADRRPDTVFVTCRQDSHPDHEALHEALSLALRYPVPAQEPPQVLAYPIWAWTSGPWFLAAGRLRTRRLTWALRQLFTTGWVEIPAGDHLGAKRAAIEAYASQTTNFTGEASWSYLPADAVSLFLQPSEIFLAVARPEPVR</sequence>
<comment type="caution">
    <text evidence="2">The sequence shown here is derived from an EMBL/GenBank/DDBJ whole genome shotgun (WGS) entry which is preliminary data.</text>
</comment>
<keyword evidence="3" id="KW-1185">Reference proteome</keyword>
<dbReference type="RefSeq" id="WP_213001389.1">
    <property type="nucleotide sequence ID" value="NZ_BAAATW010000007.1"/>
</dbReference>
<dbReference type="PANTHER" id="PTHR12993">
    <property type="entry name" value="N-ACETYLGLUCOSAMINYL-PHOSPHATIDYLINOSITOL DE-N-ACETYLASE-RELATED"/>
    <property type="match status" value="1"/>
</dbReference>
<dbReference type="AlphaFoldDB" id="A0A919SZN5"/>
<evidence type="ECO:0000313" key="2">
    <source>
        <dbReference type="EMBL" id="GIM80138.1"/>
    </source>
</evidence>
<evidence type="ECO:0000313" key="3">
    <source>
        <dbReference type="Proteomes" id="UP000680865"/>
    </source>
</evidence>
<gene>
    <name evidence="2" type="ORF">Aco04nite_69130</name>
</gene>
<dbReference type="InterPro" id="IPR003737">
    <property type="entry name" value="GlcNAc_PI_deacetylase-related"/>
</dbReference>
<evidence type="ECO:0000256" key="1">
    <source>
        <dbReference type="ARBA" id="ARBA00022833"/>
    </source>
</evidence>
<dbReference type="InterPro" id="IPR024078">
    <property type="entry name" value="LmbE-like_dom_sf"/>
</dbReference>
<accession>A0A919SZN5</accession>